<keyword evidence="2" id="KW-1185">Reference proteome</keyword>
<dbReference type="EMBL" id="JAEUBG010002382">
    <property type="protein sequence ID" value="KAH3684659.1"/>
    <property type="molecule type" value="Genomic_DNA"/>
</dbReference>
<protein>
    <submittedName>
        <fullName evidence="1">Uncharacterized protein</fullName>
    </submittedName>
</protein>
<gene>
    <name evidence="1" type="ORF">WICPIJ_004375</name>
</gene>
<accession>A0A9P8Q883</accession>
<sequence length="107" mass="12002">MDGGHVCLENGEWVETSGETETTTFENVLVLVLSWVSLQDDEILFDQSGHVLDQVLPWRDVCWVQLDVLVSDQVVNVLNPVLFLHNLEVLWVSLEHEVGGGLVEFDG</sequence>
<evidence type="ECO:0000313" key="2">
    <source>
        <dbReference type="Proteomes" id="UP000774326"/>
    </source>
</evidence>
<proteinExistence type="predicted"/>
<organism evidence="1 2">
    <name type="scientific">Wickerhamomyces pijperi</name>
    <name type="common">Yeast</name>
    <name type="synonym">Pichia pijperi</name>
    <dbReference type="NCBI Taxonomy" id="599730"/>
    <lineage>
        <taxon>Eukaryota</taxon>
        <taxon>Fungi</taxon>
        <taxon>Dikarya</taxon>
        <taxon>Ascomycota</taxon>
        <taxon>Saccharomycotina</taxon>
        <taxon>Saccharomycetes</taxon>
        <taxon>Phaffomycetales</taxon>
        <taxon>Wickerhamomycetaceae</taxon>
        <taxon>Wickerhamomyces</taxon>
    </lineage>
</organism>
<reference evidence="1" key="1">
    <citation type="journal article" date="2021" name="Open Biol.">
        <title>Shared evolutionary footprints suggest mitochondrial oxidative damage underlies multiple complex I losses in fungi.</title>
        <authorList>
            <person name="Schikora-Tamarit M.A."/>
            <person name="Marcet-Houben M."/>
            <person name="Nosek J."/>
            <person name="Gabaldon T."/>
        </authorList>
    </citation>
    <scope>NUCLEOTIDE SEQUENCE</scope>
    <source>
        <strain evidence="1">CBS2887</strain>
    </source>
</reference>
<reference evidence="1" key="2">
    <citation type="submission" date="2021-01" db="EMBL/GenBank/DDBJ databases">
        <authorList>
            <person name="Schikora-Tamarit M.A."/>
        </authorList>
    </citation>
    <scope>NUCLEOTIDE SEQUENCE</scope>
    <source>
        <strain evidence="1">CBS2887</strain>
    </source>
</reference>
<evidence type="ECO:0000313" key="1">
    <source>
        <dbReference type="EMBL" id="KAH3684659.1"/>
    </source>
</evidence>
<dbReference type="AlphaFoldDB" id="A0A9P8Q883"/>
<comment type="caution">
    <text evidence="1">The sequence shown here is derived from an EMBL/GenBank/DDBJ whole genome shotgun (WGS) entry which is preliminary data.</text>
</comment>
<dbReference type="Proteomes" id="UP000774326">
    <property type="component" value="Unassembled WGS sequence"/>
</dbReference>
<name>A0A9P8Q883_WICPI</name>